<dbReference type="Gene3D" id="1.10.510.10">
    <property type="entry name" value="Transferase(Phosphotransferase) domain 1"/>
    <property type="match status" value="1"/>
</dbReference>
<feature type="non-terminal residue" evidence="5">
    <location>
        <position position="1"/>
    </location>
</feature>
<evidence type="ECO:0000256" key="1">
    <source>
        <dbReference type="ARBA" id="ARBA00008874"/>
    </source>
</evidence>
<gene>
    <name evidence="5" type="ORF">KXQ929_LOCUS50558</name>
</gene>
<dbReference type="PANTHER" id="PTHR45832">
    <property type="entry name" value="SERINE/THREONINE-PROTEIN KINASE SAMKA-RELATED-RELATED"/>
    <property type="match status" value="1"/>
</dbReference>
<evidence type="ECO:0000313" key="5">
    <source>
        <dbReference type="EMBL" id="CAF4392738.1"/>
    </source>
</evidence>
<evidence type="ECO:0000313" key="6">
    <source>
        <dbReference type="Proteomes" id="UP000663868"/>
    </source>
</evidence>
<comment type="caution">
    <text evidence="5">The sequence shown here is derived from an EMBL/GenBank/DDBJ whole genome shotgun (WGS) entry which is preliminary data.</text>
</comment>
<keyword evidence="4" id="KW-0067">ATP-binding</keyword>
<sequence length="63" mass="7160">EIQGREKLSPLFEDFLDQCLEVDVDKRATAAQLLQHQFLKISKPLQSLVPLINAARESIKRNG</sequence>
<dbReference type="PANTHER" id="PTHR45832:SF22">
    <property type="entry name" value="SERINE_THREONINE-PROTEIN KINASE SAMKA-RELATED"/>
    <property type="match status" value="1"/>
</dbReference>
<name>A0A820NR72_9BILA</name>
<dbReference type="EMBL" id="CAJOBB010023393">
    <property type="protein sequence ID" value="CAF4392738.1"/>
    <property type="molecule type" value="Genomic_DNA"/>
</dbReference>
<keyword evidence="3" id="KW-0547">Nucleotide-binding</keyword>
<dbReference type="InterPro" id="IPR051931">
    <property type="entry name" value="PAK3-like"/>
</dbReference>
<reference evidence="5" key="1">
    <citation type="submission" date="2021-02" db="EMBL/GenBank/DDBJ databases">
        <authorList>
            <person name="Nowell W R."/>
        </authorList>
    </citation>
    <scope>NUCLEOTIDE SEQUENCE</scope>
</reference>
<evidence type="ECO:0000256" key="3">
    <source>
        <dbReference type="ARBA" id="ARBA00022741"/>
    </source>
</evidence>
<evidence type="ECO:0000256" key="2">
    <source>
        <dbReference type="ARBA" id="ARBA00012513"/>
    </source>
</evidence>
<dbReference type="InterPro" id="IPR011009">
    <property type="entry name" value="Kinase-like_dom_sf"/>
</dbReference>
<protein>
    <recommendedName>
        <fullName evidence="2">non-specific serine/threonine protein kinase</fullName>
        <ecNumber evidence="2">2.7.11.1</ecNumber>
    </recommendedName>
</protein>
<accession>A0A820NR72</accession>
<dbReference type="Proteomes" id="UP000663868">
    <property type="component" value="Unassembled WGS sequence"/>
</dbReference>
<evidence type="ECO:0000256" key="4">
    <source>
        <dbReference type="ARBA" id="ARBA00022840"/>
    </source>
</evidence>
<organism evidence="5 6">
    <name type="scientific">Adineta steineri</name>
    <dbReference type="NCBI Taxonomy" id="433720"/>
    <lineage>
        <taxon>Eukaryota</taxon>
        <taxon>Metazoa</taxon>
        <taxon>Spiralia</taxon>
        <taxon>Gnathifera</taxon>
        <taxon>Rotifera</taxon>
        <taxon>Eurotatoria</taxon>
        <taxon>Bdelloidea</taxon>
        <taxon>Adinetida</taxon>
        <taxon>Adinetidae</taxon>
        <taxon>Adineta</taxon>
    </lineage>
</organism>
<dbReference type="GO" id="GO:0005524">
    <property type="term" value="F:ATP binding"/>
    <property type="evidence" value="ECO:0007669"/>
    <property type="project" value="UniProtKB-KW"/>
</dbReference>
<dbReference type="SUPFAM" id="SSF56112">
    <property type="entry name" value="Protein kinase-like (PK-like)"/>
    <property type="match status" value="1"/>
</dbReference>
<proteinExistence type="inferred from homology"/>
<dbReference type="GO" id="GO:0004674">
    <property type="term" value="F:protein serine/threonine kinase activity"/>
    <property type="evidence" value="ECO:0007669"/>
    <property type="project" value="UniProtKB-EC"/>
</dbReference>
<dbReference type="EC" id="2.7.11.1" evidence="2"/>
<dbReference type="AlphaFoldDB" id="A0A820NR72"/>
<comment type="similarity">
    <text evidence="1">Belongs to the protein kinase superfamily. STE Ser/Thr protein kinase family. STE20 subfamily.</text>
</comment>